<proteinExistence type="predicted"/>
<comment type="caution">
    <text evidence="3">The sequence shown here is derived from an EMBL/GenBank/DDBJ whole genome shotgun (WGS) entry which is preliminary data.</text>
</comment>
<dbReference type="Pfam" id="PF04972">
    <property type="entry name" value="BON"/>
    <property type="match status" value="1"/>
</dbReference>
<dbReference type="SUPFAM" id="SSF54106">
    <property type="entry name" value="LysM domain"/>
    <property type="match status" value="1"/>
</dbReference>
<evidence type="ECO:0000259" key="1">
    <source>
        <dbReference type="PROSITE" id="PS50914"/>
    </source>
</evidence>
<keyword evidence="4" id="KW-1185">Reference proteome</keyword>
<dbReference type="Gene3D" id="3.10.350.10">
    <property type="entry name" value="LysM domain"/>
    <property type="match status" value="1"/>
</dbReference>
<dbReference type="PANTHER" id="PTHR34700">
    <property type="entry name" value="POTASSIUM BINDING PROTEIN KBP"/>
    <property type="match status" value="1"/>
</dbReference>
<evidence type="ECO:0000313" key="3">
    <source>
        <dbReference type="EMBL" id="MBI1622168.1"/>
    </source>
</evidence>
<accession>A0ABS0SFT2</accession>
<dbReference type="PROSITE" id="PS50914">
    <property type="entry name" value="BON"/>
    <property type="match status" value="1"/>
</dbReference>
<protein>
    <submittedName>
        <fullName evidence="3">Peptidoglycan-binding protein LysM</fullName>
    </submittedName>
</protein>
<gene>
    <name evidence="3" type="primary">lysM</name>
    <name evidence="3" type="ORF">IOD40_16025</name>
</gene>
<feature type="domain" description="LysM" evidence="2">
    <location>
        <begin position="97"/>
        <end position="148"/>
    </location>
</feature>
<dbReference type="Pfam" id="PF01476">
    <property type="entry name" value="LysM"/>
    <property type="match status" value="1"/>
</dbReference>
<dbReference type="Proteomes" id="UP000601789">
    <property type="component" value="Unassembled WGS sequence"/>
</dbReference>
<dbReference type="InterPro" id="IPR036779">
    <property type="entry name" value="LysM_dom_sf"/>
</dbReference>
<feature type="domain" description="BON" evidence="1">
    <location>
        <begin position="19"/>
        <end position="87"/>
    </location>
</feature>
<evidence type="ECO:0000259" key="2">
    <source>
        <dbReference type="PROSITE" id="PS51782"/>
    </source>
</evidence>
<dbReference type="InterPro" id="IPR018392">
    <property type="entry name" value="LysM"/>
</dbReference>
<dbReference type="PROSITE" id="PS51782">
    <property type="entry name" value="LYSM"/>
    <property type="match status" value="1"/>
</dbReference>
<evidence type="ECO:0000313" key="4">
    <source>
        <dbReference type="Proteomes" id="UP000601789"/>
    </source>
</evidence>
<dbReference type="CDD" id="cd00118">
    <property type="entry name" value="LysM"/>
    <property type="match status" value="1"/>
</dbReference>
<dbReference type="InterPro" id="IPR007055">
    <property type="entry name" value="BON_dom"/>
</dbReference>
<dbReference type="PANTHER" id="PTHR34700:SF8">
    <property type="entry name" value="POTASSIUM BINDING PROTEIN KBP"/>
    <property type="match status" value="1"/>
</dbReference>
<dbReference type="RefSeq" id="WP_198477703.1">
    <property type="nucleotide sequence ID" value="NZ_JADGMQ010000013.1"/>
</dbReference>
<dbReference type="NCBIfam" id="NF008399">
    <property type="entry name" value="PRK11198.1"/>
    <property type="match status" value="1"/>
</dbReference>
<organism evidence="3 4">
    <name type="scientific">Aquamicrobium zhengzhouense</name>
    <dbReference type="NCBI Taxonomy" id="2781738"/>
    <lineage>
        <taxon>Bacteria</taxon>
        <taxon>Pseudomonadati</taxon>
        <taxon>Pseudomonadota</taxon>
        <taxon>Alphaproteobacteria</taxon>
        <taxon>Hyphomicrobiales</taxon>
        <taxon>Phyllobacteriaceae</taxon>
        <taxon>Aquamicrobium</taxon>
    </lineage>
</organism>
<sequence>MGLFSFAKSIGKKLGFGDDEEEPKVEAIEKELASHNLGTDDVKVEIVGNKAVLKGKVADQATLEKAIVAVGNTLGIAEVETAVEVDDAPDKAEKEPVFYTVKKGDNLWKIAEAHYGKGKGAKHDVIFEANKPMLSHPDKIYPGQVLRIPALD</sequence>
<name>A0ABS0SFT2_9HYPH</name>
<dbReference type="InterPro" id="IPR052196">
    <property type="entry name" value="Bact_Kbp"/>
</dbReference>
<dbReference type="EMBL" id="JADGMQ010000013">
    <property type="protein sequence ID" value="MBI1622168.1"/>
    <property type="molecule type" value="Genomic_DNA"/>
</dbReference>
<reference evidence="3 4" key="1">
    <citation type="submission" date="2020-10" db="EMBL/GenBank/DDBJ databases">
        <title>Aquamicrobium zhengzhouensis sp. nov., a exopolysaccharide producing bacterium isolated from farmland soil.</title>
        <authorList>
            <person name="Wang X."/>
        </authorList>
    </citation>
    <scope>NUCLEOTIDE SEQUENCE [LARGE SCALE GENOMIC DNA]</scope>
    <source>
        <strain evidence="4">cd-1</strain>
    </source>
</reference>
<dbReference type="SMART" id="SM00257">
    <property type="entry name" value="LysM"/>
    <property type="match status" value="1"/>
</dbReference>